<dbReference type="OrthoDB" id="770612at2"/>
<name>A0A1G9LC63_9SPHI</name>
<sequence>MKSILRRIEMKIERYFNSRERQMQADHVPLQLDEWFDKLQVMQLLSISASTFYRLEKVSNWKMQQVGKRKYYLKSSILGA</sequence>
<proteinExistence type="predicted"/>
<gene>
    <name evidence="1" type="ORF">SAMN05421820_101840</name>
</gene>
<reference evidence="2" key="1">
    <citation type="submission" date="2016-10" db="EMBL/GenBank/DDBJ databases">
        <authorList>
            <person name="Varghese N."/>
            <person name="Submissions S."/>
        </authorList>
    </citation>
    <scope>NUCLEOTIDE SEQUENCE [LARGE SCALE GENOMIC DNA]</scope>
    <source>
        <strain evidence="2">DSM 19110</strain>
    </source>
</reference>
<accession>A0A1G9LC63</accession>
<dbReference type="Proteomes" id="UP000183200">
    <property type="component" value="Unassembled WGS sequence"/>
</dbReference>
<protein>
    <recommendedName>
        <fullName evidence="3">Helix-turn-helix domain-containing protein</fullName>
    </recommendedName>
</protein>
<dbReference type="AlphaFoldDB" id="A0A1G9LC63"/>
<organism evidence="1 2">
    <name type="scientific">Pedobacter steynii</name>
    <dbReference type="NCBI Taxonomy" id="430522"/>
    <lineage>
        <taxon>Bacteria</taxon>
        <taxon>Pseudomonadati</taxon>
        <taxon>Bacteroidota</taxon>
        <taxon>Sphingobacteriia</taxon>
        <taxon>Sphingobacteriales</taxon>
        <taxon>Sphingobacteriaceae</taxon>
        <taxon>Pedobacter</taxon>
    </lineage>
</organism>
<dbReference type="RefSeq" id="WP_143010333.1">
    <property type="nucleotide sequence ID" value="NZ_FNGY01000001.1"/>
</dbReference>
<evidence type="ECO:0008006" key="3">
    <source>
        <dbReference type="Google" id="ProtNLM"/>
    </source>
</evidence>
<evidence type="ECO:0000313" key="2">
    <source>
        <dbReference type="Proteomes" id="UP000183200"/>
    </source>
</evidence>
<dbReference type="EMBL" id="FNGY01000001">
    <property type="protein sequence ID" value="SDL59436.1"/>
    <property type="molecule type" value="Genomic_DNA"/>
</dbReference>
<keyword evidence="2" id="KW-1185">Reference proteome</keyword>
<evidence type="ECO:0000313" key="1">
    <source>
        <dbReference type="EMBL" id="SDL59436.1"/>
    </source>
</evidence>